<protein>
    <submittedName>
        <fullName evidence="3">Metal-dependent hydrolase, beta-lactamase superfamily II</fullName>
    </submittedName>
</protein>
<dbReference type="SUPFAM" id="SSF56281">
    <property type="entry name" value="Metallo-hydrolase/oxidoreductase"/>
    <property type="match status" value="1"/>
</dbReference>
<dbReference type="Pfam" id="PF00753">
    <property type="entry name" value="Lactamase_B"/>
    <property type="match status" value="1"/>
</dbReference>
<dbReference type="SMART" id="SM00849">
    <property type="entry name" value="Lactamase_B"/>
    <property type="match status" value="1"/>
</dbReference>
<dbReference type="InterPro" id="IPR052159">
    <property type="entry name" value="Competence_DNA_uptake"/>
</dbReference>
<dbReference type="SUPFAM" id="SSF57884">
    <property type="entry name" value="Ada DNA repair protein, N-terminal domain (N-Ada 10)"/>
    <property type="match status" value="1"/>
</dbReference>
<keyword evidence="4" id="KW-1185">Reference proteome</keyword>
<feature type="region of interest" description="Disordered" evidence="1">
    <location>
        <begin position="291"/>
        <end position="330"/>
    </location>
</feature>
<dbReference type="PANTHER" id="PTHR30619:SF1">
    <property type="entry name" value="RECOMBINATION PROTEIN 2"/>
    <property type="match status" value="1"/>
</dbReference>
<dbReference type="InterPro" id="IPR001279">
    <property type="entry name" value="Metallo-B-lactamas"/>
</dbReference>
<gene>
    <name evidence="3" type="ORF">SAMN02745243_03327</name>
</gene>
<evidence type="ECO:0000256" key="1">
    <source>
        <dbReference type="SAM" id="MobiDB-lite"/>
    </source>
</evidence>
<dbReference type="RefSeq" id="WP_073112523.1">
    <property type="nucleotide sequence ID" value="NZ_FQZY01000063.1"/>
</dbReference>
<dbReference type="OrthoDB" id="9783680at2"/>
<accession>A0A1M6TUN9</accession>
<sequence length="390" mass="42095">MLGTRSKGLSAIKKYIALLLAFVMIALTGITGRQLVVSAAGKGELKAYFLNVGEGNATLLESGGRYAMIDGGVNAKSSYVVAYLKKQGVTKLDYVIASHYDADHIAGLVGVLNVFEVGEVLGPDYTADTKIYRSFVNISDQKGLDIRHPEAGDELRLGDATLHIVGPTHYGHKDENEDSVAVKVSLGKTSILICGDAGAESEGEMVRGKEDLSADLYLVNHHGSETSTSQTFLDKVNPAYAVISSGTSDNNYNHPREVTLQRLKAKNVQLYRTDKQGEILATSDGEKFTFAQEPCNDFTPGGDAAEDQKAGNQGSENQKGEDAGLTAQEDTGIDNAVATCDYVLNTKSRKFHKPECQSVKRMKDKNKEYFTGSRDELIEDGYDPCGSCKP</sequence>
<proteinExistence type="predicted"/>
<dbReference type="CDD" id="cd07731">
    <property type="entry name" value="ComA-like_MBL-fold"/>
    <property type="match status" value="1"/>
</dbReference>
<dbReference type="GO" id="GO:0016787">
    <property type="term" value="F:hydrolase activity"/>
    <property type="evidence" value="ECO:0007669"/>
    <property type="project" value="UniProtKB-KW"/>
</dbReference>
<dbReference type="STRING" id="1121950.SAMN02745243_03327"/>
<dbReference type="Gene3D" id="3.60.15.10">
    <property type="entry name" value="Ribonuclease Z/Hydroxyacylglutathione hydrolase-like"/>
    <property type="match status" value="1"/>
</dbReference>
<evidence type="ECO:0000313" key="3">
    <source>
        <dbReference type="EMBL" id="SHK60600.1"/>
    </source>
</evidence>
<dbReference type="InterPro" id="IPR035451">
    <property type="entry name" value="Ada-like_dom_sf"/>
</dbReference>
<organism evidence="3 4">
    <name type="scientific">Hespellia stercorisuis DSM 15480</name>
    <dbReference type="NCBI Taxonomy" id="1121950"/>
    <lineage>
        <taxon>Bacteria</taxon>
        <taxon>Bacillati</taxon>
        <taxon>Bacillota</taxon>
        <taxon>Clostridia</taxon>
        <taxon>Lachnospirales</taxon>
        <taxon>Lachnospiraceae</taxon>
        <taxon>Hespellia</taxon>
    </lineage>
</organism>
<keyword evidence="3" id="KW-0378">Hydrolase</keyword>
<feature type="domain" description="Metallo-beta-lactamase" evidence="2">
    <location>
        <begin position="54"/>
        <end position="247"/>
    </location>
</feature>
<dbReference type="InterPro" id="IPR036866">
    <property type="entry name" value="RibonucZ/Hydroxyglut_hydro"/>
</dbReference>
<dbReference type="PANTHER" id="PTHR30619">
    <property type="entry name" value="DNA INTERNALIZATION/COMPETENCE PROTEIN COMEC/REC2"/>
    <property type="match status" value="1"/>
</dbReference>
<dbReference type="Proteomes" id="UP000184301">
    <property type="component" value="Unassembled WGS sequence"/>
</dbReference>
<evidence type="ECO:0000313" key="4">
    <source>
        <dbReference type="Proteomes" id="UP000184301"/>
    </source>
</evidence>
<reference evidence="3 4" key="1">
    <citation type="submission" date="2016-11" db="EMBL/GenBank/DDBJ databases">
        <authorList>
            <person name="Jaros S."/>
            <person name="Januszkiewicz K."/>
            <person name="Wedrychowicz H."/>
        </authorList>
    </citation>
    <scope>NUCLEOTIDE SEQUENCE [LARGE SCALE GENOMIC DNA]</scope>
    <source>
        <strain evidence="3 4">DSM 15480</strain>
    </source>
</reference>
<name>A0A1M6TUN9_9FIRM</name>
<dbReference type="InterPro" id="IPR035681">
    <property type="entry name" value="ComA-like_MBL"/>
</dbReference>
<evidence type="ECO:0000259" key="2">
    <source>
        <dbReference type="SMART" id="SM00849"/>
    </source>
</evidence>
<dbReference type="EMBL" id="FQZY01000063">
    <property type="protein sequence ID" value="SHK60600.1"/>
    <property type="molecule type" value="Genomic_DNA"/>
</dbReference>
<dbReference type="Gene3D" id="3.40.10.10">
    <property type="entry name" value="DNA Methylphosphotriester Repair Domain"/>
    <property type="match status" value="1"/>
</dbReference>
<dbReference type="AlphaFoldDB" id="A0A1M6TUN9"/>